<feature type="domain" description="TLDc" evidence="2">
    <location>
        <begin position="761"/>
        <end position="925"/>
    </location>
</feature>
<protein>
    <recommendedName>
        <fullName evidence="5">Kelch-like protein 17</fullName>
    </recommendedName>
</protein>
<dbReference type="PROSITE" id="PS51886">
    <property type="entry name" value="TLDC"/>
    <property type="match status" value="2"/>
</dbReference>
<dbReference type="InterPro" id="IPR011333">
    <property type="entry name" value="SKP1/BTB/POZ_sf"/>
</dbReference>
<dbReference type="InterPro" id="IPR006571">
    <property type="entry name" value="TLDc_dom"/>
</dbReference>
<reference evidence="3 4" key="2">
    <citation type="journal article" date="2018" name="New Phytol.">
        <title>High intraspecific genome diversity in the model arbuscular mycorrhizal symbiont Rhizophagus irregularis.</title>
        <authorList>
            <person name="Chen E.C.H."/>
            <person name="Morin E."/>
            <person name="Beaudet D."/>
            <person name="Noel J."/>
            <person name="Yildirir G."/>
            <person name="Ndikumana S."/>
            <person name="Charron P."/>
            <person name="St-Onge C."/>
            <person name="Giorgi J."/>
            <person name="Kruger M."/>
            <person name="Marton T."/>
            <person name="Ropars J."/>
            <person name="Grigoriev I.V."/>
            <person name="Hainaut M."/>
            <person name="Henrissat B."/>
            <person name="Roux C."/>
            <person name="Martin F."/>
            <person name="Corradi N."/>
        </authorList>
    </citation>
    <scope>NUCLEOTIDE SEQUENCE [LARGE SCALE GENOMIC DNA]</scope>
    <source>
        <strain evidence="3 4">DAOM 197198</strain>
    </source>
</reference>
<feature type="domain" description="TLDc" evidence="2">
    <location>
        <begin position="324"/>
        <end position="490"/>
    </location>
</feature>
<gene>
    <name evidence="3" type="ORF">GLOIN_2v1772576</name>
</gene>
<dbReference type="EMBL" id="AUPC02000084">
    <property type="protein sequence ID" value="POG73336.1"/>
    <property type="molecule type" value="Genomic_DNA"/>
</dbReference>
<name>A0A2P4Q6S5_RHIID</name>
<accession>A0A2P4Q6S5</accession>
<dbReference type="GO" id="GO:0005737">
    <property type="term" value="C:cytoplasm"/>
    <property type="evidence" value="ECO:0007669"/>
    <property type="project" value="TreeGrafter"/>
</dbReference>
<dbReference type="PROSITE" id="PS50097">
    <property type="entry name" value="BTB"/>
    <property type="match status" value="2"/>
</dbReference>
<dbReference type="Proteomes" id="UP000018888">
    <property type="component" value="Unassembled WGS sequence"/>
</dbReference>
<sequence length="925" mass="107494">MIDNNLLQNLSQNLLKILDDEEYYDITIEVGSKPNVNIFRAHKVILYYRSPYLRKILSTNKKKNNGTLTHVKLPNILPKIFQIILRYIYGGTLSLSEYKTSDIFRILVAANELRIQELIILLQSFLIKNKSEWLELNINNVYQEIFENEPFSALQKYYNNLISDDPDKILKSLDLSSTPENLLLALIKSDKLQKNAIHVWEYVIKWGHAQNPELSSDPTDFSKEDFNTLKNSLQGYIPHIKLKLYNLASLEFSNKVLPYKRILPKELYKDLLKSYLKPSNQAIKKTEPNIFKDVENVNEINPKNIDSKIITSQHAELILKGINMNNSNIFTSIFSKFIKDKDTTPATVNATFKLLLRGTRDGFTSKKFHETCDDQSHTVTIIKVKDNNEILGGYNPVAWKSDNSFGGTKDCFIFSFKGDNNIENHILSRIKYEHESMAIFNSNWAGSSFSTNDLSLDEGVGYCSQLYYEKPIRETTNNFLVEDIIACFLPDEYYDITIEVGNDPHVNIFRAHKVILYYRSPYLRRILSTNKKKDDEVFIHIKLPNILPEIFQIILRYIYSGTLSLNEYETSDIIKILIAANELSLQELINFLQSFLIENKSEWMELNFNDIYQAIFENNSFSELQDYLWEHVVKWGHTQNPELPSDPTNFSKEDFNTLKNSLQRCIPFINFYNLTSEEFSDNVLPYKKILPKELYKDLLKSYLKPNNRPIKNTEPNIIKDVENVNVINTKNIDSKIITSQHAELILKWINVKSSNDSYDSSISFTSLFSKFIYNDIKDKDTSSTVKTSFKLLFRGTRDGFTTEKFHEICDDQSHTITIIKVKNSNEILGGYNPIAWKSDDRYRYTKKSFIFSFKDNNNIENHILSRVNNEKFATFNSFLSGLNFGNSDLTLYNGRGNCIKYSYEKSIRKTTGLFSVEEYEVFQII</sequence>
<evidence type="ECO:0000313" key="3">
    <source>
        <dbReference type="EMBL" id="POG73336.1"/>
    </source>
</evidence>
<feature type="domain" description="BTB" evidence="1">
    <location>
        <begin position="24"/>
        <end position="97"/>
    </location>
</feature>
<dbReference type="VEuPathDB" id="FungiDB:RhiirFUN_023652"/>
<organism evidence="3 4">
    <name type="scientific">Rhizophagus irregularis (strain DAOM 181602 / DAOM 197198 / MUCL 43194)</name>
    <name type="common">Arbuscular mycorrhizal fungus</name>
    <name type="synonym">Glomus intraradices</name>
    <dbReference type="NCBI Taxonomy" id="747089"/>
    <lineage>
        <taxon>Eukaryota</taxon>
        <taxon>Fungi</taxon>
        <taxon>Fungi incertae sedis</taxon>
        <taxon>Mucoromycota</taxon>
        <taxon>Glomeromycotina</taxon>
        <taxon>Glomeromycetes</taxon>
        <taxon>Glomerales</taxon>
        <taxon>Glomeraceae</taxon>
        <taxon>Rhizophagus</taxon>
    </lineage>
</organism>
<dbReference type="VEuPathDB" id="FungiDB:RhiirFUN_023651"/>
<evidence type="ECO:0000313" key="4">
    <source>
        <dbReference type="Proteomes" id="UP000018888"/>
    </source>
</evidence>
<evidence type="ECO:0000259" key="2">
    <source>
        <dbReference type="PROSITE" id="PS51886"/>
    </source>
</evidence>
<comment type="caution">
    <text evidence="3">The sequence shown here is derived from an EMBL/GenBank/DDBJ whole genome shotgun (WGS) entry which is preliminary data.</text>
</comment>
<dbReference type="InterPro" id="IPR000210">
    <property type="entry name" value="BTB/POZ_dom"/>
</dbReference>
<dbReference type="Pfam" id="PF00651">
    <property type="entry name" value="BTB"/>
    <property type="match status" value="2"/>
</dbReference>
<dbReference type="PANTHER" id="PTHR46306:SF1">
    <property type="entry name" value="BTB_POZ DOMAIN-CONTAINING PROTEIN 9"/>
    <property type="match status" value="1"/>
</dbReference>
<keyword evidence="4" id="KW-1185">Reference proteome</keyword>
<reference evidence="3 4" key="1">
    <citation type="journal article" date="2013" name="Proc. Natl. Acad. Sci. U.S.A.">
        <title>Genome of an arbuscular mycorrhizal fungus provides insight into the oldest plant symbiosis.</title>
        <authorList>
            <person name="Tisserant E."/>
            <person name="Malbreil M."/>
            <person name="Kuo A."/>
            <person name="Kohler A."/>
            <person name="Symeonidi A."/>
            <person name="Balestrini R."/>
            <person name="Charron P."/>
            <person name="Duensing N."/>
            <person name="Frei Dit Frey N."/>
            <person name="Gianinazzi-Pearson V."/>
            <person name="Gilbert L.B."/>
            <person name="Handa Y."/>
            <person name="Herr J.R."/>
            <person name="Hijri M."/>
            <person name="Koul R."/>
            <person name="Kawaguchi M."/>
            <person name="Krajinski F."/>
            <person name="Lammers P.J."/>
            <person name="Masclaux F.G."/>
            <person name="Murat C."/>
            <person name="Morin E."/>
            <person name="Ndikumana S."/>
            <person name="Pagni M."/>
            <person name="Petitpierre D."/>
            <person name="Requena N."/>
            <person name="Rosikiewicz P."/>
            <person name="Riley R."/>
            <person name="Saito K."/>
            <person name="San Clemente H."/>
            <person name="Shapiro H."/>
            <person name="van Tuinen D."/>
            <person name="Becard G."/>
            <person name="Bonfante P."/>
            <person name="Paszkowski U."/>
            <person name="Shachar-Hill Y.Y."/>
            <person name="Tuskan G.A."/>
            <person name="Young P.W."/>
            <person name="Sanders I.R."/>
            <person name="Henrissat B."/>
            <person name="Rensing S.A."/>
            <person name="Grigoriev I.V."/>
            <person name="Corradi N."/>
            <person name="Roux C."/>
            <person name="Martin F."/>
        </authorList>
    </citation>
    <scope>NUCLEOTIDE SEQUENCE [LARGE SCALE GENOMIC DNA]</scope>
    <source>
        <strain evidence="3 4">DAOM 197198</strain>
    </source>
</reference>
<dbReference type="InterPro" id="IPR052407">
    <property type="entry name" value="BTB_POZ_domain_cont_9"/>
</dbReference>
<evidence type="ECO:0000259" key="1">
    <source>
        <dbReference type="PROSITE" id="PS50097"/>
    </source>
</evidence>
<evidence type="ECO:0008006" key="5">
    <source>
        <dbReference type="Google" id="ProtNLM"/>
    </source>
</evidence>
<dbReference type="Gene3D" id="3.30.710.10">
    <property type="entry name" value="Potassium Channel Kv1.1, Chain A"/>
    <property type="match status" value="2"/>
</dbReference>
<proteinExistence type="predicted"/>
<dbReference type="Pfam" id="PF07534">
    <property type="entry name" value="TLD"/>
    <property type="match status" value="2"/>
</dbReference>
<dbReference type="AlphaFoldDB" id="A0A2P4Q6S5"/>
<dbReference type="SMART" id="SM00225">
    <property type="entry name" value="BTB"/>
    <property type="match status" value="2"/>
</dbReference>
<dbReference type="SUPFAM" id="SSF54695">
    <property type="entry name" value="POZ domain"/>
    <property type="match status" value="2"/>
</dbReference>
<dbReference type="SMART" id="SM00584">
    <property type="entry name" value="TLDc"/>
    <property type="match status" value="1"/>
</dbReference>
<feature type="domain" description="BTB" evidence="1">
    <location>
        <begin position="494"/>
        <end position="567"/>
    </location>
</feature>
<dbReference type="CDD" id="cd18186">
    <property type="entry name" value="BTB_POZ_ZBTB_KLHL-like"/>
    <property type="match status" value="2"/>
</dbReference>
<dbReference type="PANTHER" id="PTHR46306">
    <property type="entry name" value="BTB/POZ DOMAIN-CONTAINING PROTEIN 9"/>
    <property type="match status" value="1"/>
</dbReference>